<keyword evidence="2 4" id="KW-0489">Methyltransferase</keyword>
<dbReference type="GO" id="GO:0032259">
    <property type="term" value="P:methylation"/>
    <property type="evidence" value="ECO:0007669"/>
    <property type="project" value="UniProtKB-KW"/>
</dbReference>
<evidence type="ECO:0000313" key="4">
    <source>
        <dbReference type="EMBL" id="HIW78757.1"/>
    </source>
</evidence>
<evidence type="ECO:0000256" key="3">
    <source>
        <dbReference type="ARBA" id="ARBA00022679"/>
    </source>
</evidence>
<evidence type="ECO:0000256" key="1">
    <source>
        <dbReference type="ARBA" id="ARBA00007137"/>
    </source>
</evidence>
<evidence type="ECO:0000313" key="5">
    <source>
        <dbReference type="Proteomes" id="UP000824264"/>
    </source>
</evidence>
<reference evidence="4" key="1">
    <citation type="journal article" date="2021" name="PeerJ">
        <title>Extensive microbial diversity within the chicken gut microbiome revealed by metagenomics and culture.</title>
        <authorList>
            <person name="Gilroy R."/>
            <person name="Ravi A."/>
            <person name="Getino M."/>
            <person name="Pursley I."/>
            <person name="Horton D.L."/>
            <person name="Alikhan N.F."/>
            <person name="Baker D."/>
            <person name="Gharbi K."/>
            <person name="Hall N."/>
            <person name="Watson M."/>
            <person name="Adriaenssens E.M."/>
            <person name="Foster-Nyarko E."/>
            <person name="Jarju S."/>
            <person name="Secka A."/>
            <person name="Antonio M."/>
            <person name="Oren A."/>
            <person name="Chaudhuri R.R."/>
            <person name="La Ragione R."/>
            <person name="Hildebrand F."/>
            <person name="Pallen M.J."/>
        </authorList>
    </citation>
    <scope>NUCLEOTIDE SEQUENCE</scope>
    <source>
        <strain evidence="4">ChiSxjej5B17-1746</strain>
    </source>
</reference>
<comment type="similarity">
    <text evidence="1">Belongs to the trimethylamine methyltransferase family.</text>
</comment>
<dbReference type="GO" id="GO:0015948">
    <property type="term" value="P:methanogenesis"/>
    <property type="evidence" value="ECO:0007669"/>
    <property type="project" value="InterPro"/>
</dbReference>
<dbReference type="InterPro" id="IPR010426">
    <property type="entry name" value="MTTB_MeTrfase"/>
</dbReference>
<sequence length="475" mass="52310">MTYFNNEFKVLTQEQLERVHALTLEVLRLKGVLFHSALSRDILAAHGAKVDGDCVTFPPSLVEQSLRNCPAGFFWHARDPQKSIYTGEGQTDVFVMQDHGPVYVQERHGERRHGTMQDVINFYKLGQTSRVNAIVGQCTVDPHEADGPNKHLLVTHQLLKHTDKPILSWPVASIEENEKVFRMVEMVMGEGYLSSHYFLTASVCALSPLQYAQESADTIIAYARANQPVTVLTAPMTGVSAPIGDIAALVSQNAELLAGIVLAQAVRPGVPVIYGTATYAADMRSGAFVTGAPISNLIDRAALQLAQSLYHLPTRTLAGNTDAKIPDIQAGYETMQNYIQLLMGGTHMINECLGILDGMMTVSYEKYIIDEEMLRRVDCMMRGLDTSPAAFDIGVLLETPHMEPFLMHESTLAACANQWTPDVACWSNYDTWRAEGCPSILDKAAEKVRERLESAPSDLLGPDLNRDLAAFAERG</sequence>
<name>A0A9D1R287_9BACT</name>
<dbReference type="EMBL" id="DXGI01000239">
    <property type="protein sequence ID" value="HIW78757.1"/>
    <property type="molecule type" value="Genomic_DNA"/>
</dbReference>
<reference evidence="4" key="2">
    <citation type="submission" date="2021-04" db="EMBL/GenBank/DDBJ databases">
        <authorList>
            <person name="Gilroy R."/>
        </authorList>
    </citation>
    <scope>NUCLEOTIDE SEQUENCE</scope>
    <source>
        <strain evidence="4">ChiSxjej5B17-1746</strain>
    </source>
</reference>
<dbReference type="InterPro" id="IPR038601">
    <property type="entry name" value="MttB-like_sf"/>
</dbReference>
<gene>
    <name evidence="4" type="ORF">H9874_06400</name>
</gene>
<dbReference type="Proteomes" id="UP000824264">
    <property type="component" value="Unassembled WGS sequence"/>
</dbReference>
<protein>
    <submittedName>
        <fullName evidence="4">Trimethylamine methyltransferase family protein</fullName>
    </submittedName>
</protein>
<dbReference type="AlphaFoldDB" id="A0A9D1R287"/>
<comment type="caution">
    <text evidence="4">The sequence shown here is derived from an EMBL/GenBank/DDBJ whole genome shotgun (WGS) entry which is preliminary data.</text>
</comment>
<proteinExistence type="inferred from homology"/>
<keyword evidence="3" id="KW-0808">Transferase</keyword>
<dbReference type="GO" id="GO:0008168">
    <property type="term" value="F:methyltransferase activity"/>
    <property type="evidence" value="ECO:0007669"/>
    <property type="project" value="UniProtKB-KW"/>
</dbReference>
<organism evidence="4 5">
    <name type="scientific">Candidatus Bilophila faecipullorum</name>
    <dbReference type="NCBI Taxonomy" id="2838482"/>
    <lineage>
        <taxon>Bacteria</taxon>
        <taxon>Pseudomonadati</taxon>
        <taxon>Thermodesulfobacteriota</taxon>
        <taxon>Desulfovibrionia</taxon>
        <taxon>Desulfovibrionales</taxon>
        <taxon>Desulfovibrionaceae</taxon>
        <taxon>Bilophila</taxon>
    </lineage>
</organism>
<evidence type="ECO:0000256" key="2">
    <source>
        <dbReference type="ARBA" id="ARBA00022603"/>
    </source>
</evidence>
<accession>A0A9D1R287</accession>
<dbReference type="Pfam" id="PF06253">
    <property type="entry name" value="MTTB"/>
    <property type="match status" value="1"/>
</dbReference>
<dbReference type="Gene3D" id="3.20.20.480">
    <property type="entry name" value="Trimethylamine methyltransferase-like"/>
    <property type="match status" value="1"/>
</dbReference>